<keyword evidence="5" id="KW-0378">Hydrolase</keyword>
<feature type="domain" description="DUF3645" evidence="9">
    <location>
        <begin position="2388"/>
        <end position="2423"/>
    </location>
</feature>
<dbReference type="GeneID" id="36546703"/>
<evidence type="ECO:0000313" key="11">
    <source>
        <dbReference type="EMBL" id="PKY08179.1"/>
    </source>
</evidence>
<dbReference type="InterPro" id="IPR022105">
    <property type="entry name" value="DUF3645"/>
</dbReference>
<dbReference type="Pfam" id="PF20255">
    <property type="entry name" value="DUF6606"/>
    <property type="match status" value="1"/>
</dbReference>
<evidence type="ECO:0000259" key="8">
    <source>
        <dbReference type="Pfam" id="PF12340"/>
    </source>
</evidence>
<dbReference type="RefSeq" id="XP_024696773.1">
    <property type="nucleotide sequence ID" value="XM_024839179.1"/>
</dbReference>
<proteinExistence type="predicted"/>
<feature type="domain" description="DUF3638" evidence="8">
    <location>
        <begin position="2044"/>
        <end position="2265"/>
    </location>
</feature>
<dbReference type="GO" id="GO:0004843">
    <property type="term" value="F:cysteine-type deubiquitinase activity"/>
    <property type="evidence" value="ECO:0007669"/>
    <property type="project" value="UniProtKB-EC"/>
</dbReference>
<dbReference type="InterPro" id="IPR051346">
    <property type="entry name" value="OTU_Deubiquitinase"/>
</dbReference>
<evidence type="ECO:0000256" key="7">
    <source>
        <dbReference type="SAM" id="Coils"/>
    </source>
</evidence>
<dbReference type="InterPro" id="IPR046541">
    <property type="entry name" value="DUF6606"/>
</dbReference>
<keyword evidence="3" id="KW-0645">Protease</keyword>
<name>A0A2I1DE65_ASPC2</name>
<evidence type="ECO:0000256" key="5">
    <source>
        <dbReference type="ARBA" id="ARBA00022801"/>
    </source>
</evidence>
<evidence type="ECO:0000256" key="6">
    <source>
        <dbReference type="ARBA" id="ARBA00022807"/>
    </source>
</evidence>
<keyword evidence="7" id="KW-0175">Coiled coil</keyword>
<dbReference type="VEuPathDB" id="FungiDB:P168DRAFT_308280"/>
<keyword evidence="12" id="KW-1185">Reference proteome</keyword>
<dbReference type="Pfam" id="PF12359">
    <property type="entry name" value="DUF3645"/>
    <property type="match status" value="1"/>
</dbReference>
<dbReference type="PANTHER" id="PTHR13367">
    <property type="entry name" value="UBIQUITIN THIOESTERASE"/>
    <property type="match status" value="1"/>
</dbReference>
<dbReference type="OrthoDB" id="3182339at2759"/>
<keyword evidence="4" id="KW-0833">Ubl conjugation pathway</keyword>
<evidence type="ECO:0000256" key="2">
    <source>
        <dbReference type="ARBA" id="ARBA00012759"/>
    </source>
</evidence>
<comment type="catalytic activity">
    <reaction evidence="1">
        <text>Thiol-dependent hydrolysis of ester, thioester, amide, peptide and isopeptide bonds formed by the C-terminal Gly of ubiquitin (a 76-residue protein attached to proteins as an intracellular targeting signal).</text>
        <dbReference type="EC" id="3.4.19.12"/>
    </reaction>
</comment>
<dbReference type="PANTHER" id="PTHR13367:SF34">
    <property type="match status" value="1"/>
</dbReference>
<evidence type="ECO:0000259" key="10">
    <source>
        <dbReference type="Pfam" id="PF20255"/>
    </source>
</evidence>
<comment type="caution">
    <text evidence="11">The sequence shown here is derived from an EMBL/GenBank/DDBJ whole genome shotgun (WGS) entry which is preliminary data.</text>
</comment>
<evidence type="ECO:0000256" key="3">
    <source>
        <dbReference type="ARBA" id="ARBA00022670"/>
    </source>
</evidence>
<evidence type="ECO:0000256" key="4">
    <source>
        <dbReference type="ARBA" id="ARBA00022786"/>
    </source>
</evidence>
<dbReference type="Proteomes" id="UP000234254">
    <property type="component" value="Unassembled WGS sequence"/>
</dbReference>
<protein>
    <recommendedName>
        <fullName evidence="2">ubiquitinyl hydrolase 1</fullName>
        <ecNumber evidence="2">3.4.19.12</ecNumber>
    </recommendedName>
</protein>
<evidence type="ECO:0000313" key="12">
    <source>
        <dbReference type="Proteomes" id="UP000234254"/>
    </source>
</evidence>
<evidence type="ECO:0000259" key="9">
    <source>
        <dbReference type="Pfam" id="PF12359"/>
    </source>
</evidence>
<dbReference type="Pfam" id="PF12340">
    <property type="entry name" value="DUF3638"/>
    <property type="match status" value="1"/>
</dbReference>
<feature type="domain" description="DUF6606" evidence="10">
    <location>
        <begin position="12"/>
        <end position="281"/>
    </location>
</feature>
<feature type="coiled-coil region" evidence="7">
    <location>
        <begin position="575"/>
        <end position="602"/>
    </location>
</feature>
<sequence>MSPTALERATYILHNVFLPPNLPDGADDNVTHEAFLLDRVIRALMSFKRHVAEDTAGIISSATTMICRLKFIYDEFGHLDETRLKKSLAQLHSEGSIPVHVRAQNAALLMTKVGNAIIVEAFELSPRSEQVIKTLGRLQRKFPGPALEMDTDAFINPEFLATMAQTLERMSHQEVANTRIQVNKAGQKLDEDRDTTHPKVVTELLMGFLRPMCKVAHVSRICKNTREEVMWNDSRSPWRRSPLWLLIRVSLQLVISRQTRQLGRPVELYKHFMIFFMSHLLGWASESGLSSEQLHTMSSKIGRRLLKPNLPSNASWVHFVCHILDSTGSIIRGKWQKAIAHSGYKHDMSLLERLHFTEDIYYTLDNLDRFITEMKTREINVQGSKNSQPPSILVEFDAAELPNLSRTFDSKYEVYNLAALERWIAENLDNWLQEHIEDGNTCGQLGGLMQGYHQAAMNTYRGDPEATSVMMLSLLELWIACDMSATCIYGMLRDYDPCVPMGTFQILLLPFHSQLARLVWAEEYMCQRRKDVKYHGPGIFRDFGTRRCFPVRYFDASVDHQNLLKKIEEHAHLERKTKKAQLQRKKADYRRLMAQYELAECQYHKVSVDPESNPQKKRHSGSCQRCSYKQKANTINIAIHEWPLPKDELHTKSTVFELSIPLAFRDWRDTTMYFLMDVLGMRYSARVRPCSRHPLSTYCGLKRFFRSCKDVQRIGLLSQNKPHGITHRNLKKIVDMTENDICLDNGLRFHYFDSNVDCFLADFMMTYRRATLCVYKMPTSSGCLEEFLFRPSGAPDGLPPNQAIASQRLTCPAHVTSTEYKALCSIPLGVEVQWLNILVQLSMPQVDWKKLETCIFILQTIYQAGPPDKCSVSRTGHLILEDEEFTRVLLAKIANTMDRIKDNWESAQALCAFACVTSRVLSLTLSYSIQIACLEILRYLREIVFQWVELVKGKASRALHGEERDSLVALTVRLSLICVCSFDAEGDHLQTILAIDSEASLFILCSVTIQEWGTSLHQLEASDPLLPILHRRWKALCYRTHRILASKILEDKSRILHVAIQRAWPAFQGVDRWLAVAKQPSCWLYSRIVNHENTRGQLLVHFNLLTGEILVNGLPLSRLPSEYETNLSYQRLFGHSVLEIMPSPAPGMEFSAKRDYEEHMVHLGLLRTTDSSTTDLVVCAIKEEQVFQFLPPRLLSGLFPDAFVDNFVHWYDEDKELVEFRPAEQAWKSSSSNWRLRRDDRRRWYLAEDEGYLVNMDSATAESVACILNPVAKPSKIHCILHQALSRLEIGIPSLQLDFFLEKGSSSIRSKQSRGMEVDGDQSLDSLVGLRNRLLLKCPSGLGRAVIVPYGDVYVQKEGDHVKVRIDLETSANFQLYTVDCRLGQLVDNGSLQSKLTLCYLHALTSFCIPDPLTGRTGTEQALTILRSAVVRSFETLDPEHTSILARIAALTPERRYYPAEARVMQSVTWQKNLGFLAQHGEFYTRVLDIFDQDHRQGMLSSAQRPCHPDLPRVETELLKRDSIRSSSFRVSGFGAEDHTYNKDRSYRSLDCNQTSHEGYSAFLMSKAIYLGVPMNQAMSADDLASHLWKFLSGVDCVFGPDKELGDTKGKFDSQLILEPEKLISQHWCAIHNQILRSGHNRLNQFQAMIWFSTMAFAKNVDMTVLKALASVYCISDMDLMAPPSGTSFYLSKGDEFDKSTLLQELSCSLVSIEQSPDWTVKSHPGESRKAYNRRRATIFRDSSKQMLGRFISAIQPQWPARSPSEPTFDGSPDIRSYINVPSAMAIARRQFSIWLDNREFRYYIRRLSYVLSQQTALSITPQPLSFQIPDPPVLCEPEFVSVDDILYSRPPHVDTETPQLEDLLESIPLVSSSNLRSRILISKLALLSRSRYESKYIDQLRSSIDSLQQATRDWRIVLTDAHLRDVLTGHLNLCRDHLCSVYNAITAHMGLNSAGSMPWDTENPARHAVMDTLARVHQWPRISPILLLQQMTRHRWVNLENDWKWCFVAYGLALTAVQRAERLVSLVGAREDLVQEIRNKGHIDWTPLEFPETLLVEIESGILIREVQEQIAKQMRARRPGNVVMQLNMGEGKSSVIIPITSAALANGRCLVVVMVPKPQSRQMFQMLVSKLGGLLDRRVYHLPVCRTLKIEQAGANEIRELCHDCMVNGGVLLVQPEHILSLKLMGLENLISGSDAVGSSVLRTLDFFNTDSRAIVDESDENFGVKFELIYTMGSQRPVEYSPQRWILIHQLLQLVREIAPDLHEEFPHSMELEDPHPGGFPRMRFLHHDSQQCLMVRLLEHICDHGIEGLPISRQPEEIRNAVFSYALNAELEPSQIAAVEDQDTASFWTDATKSPLLLLRGLLAGGVLSFCLSQKRWRVNYGLDPERQPPTRLVVPYRAKDKPAARSEYSHPDVVLILTSLSYYYAGLEDDDIFLAFNHLLKSDQADAEYTAWVGDAPSLPISYHHLVGVNLEDRYHCSKEVFPWLRFSKSLIDYFLTHLVFPKEMREFPEKLTASGWDIGEIKWHATIGFSGTNDSRTTLPLDVEQLDLPEQSHTNAFVIETLLRPENSVALYPPQHRVLGSDANALLHMVTSLDSPAQVILDVGAQIIELSNFEVAGAWLKLITDHEQTQAIVFFDDNDELLVLDRRGRVEALQISPFSKQLELCHIFLDEAHTRGTDLRLPKYYRAAVTLGAGLTKDKLVQACMRMRKLGKGQSVIFYIPDEIKSNILSLTGKENELDIDVSDVLCWAISETWHDIQRSIPLWASQAERFGRQSVLWNKAIKNGRTKMTTAQAIEFLEPECQTLESRYRPGWHRSPPNNSRLQEIKTSNAHLILERCREFQNLDFSATHLHEEQERELAPEIEKEPEVDRPAPEGPATHYLHPDVLSFITSGIPTRFTMAYGSAFEMLRETSAAVHLDVSQFPQDLLVTADFATTILAPKNVSFQTDAYQRPVQWILTSTYPVYSSSPGQNVVKHMMIISPYEACKILPRIRSPETKVTLHLYSPRQHQGFPPLDGLTLYSVPRCPEPLEIPTPLRIQLNLFSGQLYIATYREYQEICEFLGVASVKTPEGWSVAADGFILTDAHRLGSPFHRSPLKFLKVLMSQIRKDCQDISKTHIGKILDGKLLRESDFEAKT</sequence>
<dbReference type="InterPro" id="IPR022099">
    <property type="entry name" value="DUF3638"/>
</dbReference>
<dbReference type="EMBL" id="MSFM01000001">
    <property type="protein sequence ID" value="PKY08179.1"/>
    <property type="molecule type" value="Genomic_DNA"/>
</dbReference>
<dbReference type="EC" id="3.4.19.12" evidence="2"/>
<accession>A0A2I1DE65</accession>
<evidence type="ECO:0000256" key="1">
    <source>
        <dbReference type="ARBA" id="ARBA00000707"/>
    </source>
</evidence>
<reference evidence="11" key="1">
    <citation type="submission" date="2016-12" db="EMBL/GenBank/DDBJ databases">
        <title>The genomes of Aspergillus section Nigri reveals drivers in fungal speciation.</title>
        <authorList>
            <consortium name="DOE Joint Genome Institute"/>
            <person name="Vesth T.C."/>
            <person name="Nybo J."/>
            <person name="Theobald S."/>
            <person name="Brandl J."/>
            <person name="Frisvad J.C."/>
            <person name="Nielsen K.F."/>
            <person name="Lyhne E.K."/>
            <person name="Kogle M.E."/>
            <person name="Kuo A."/>
            <person name="Riley R."/>
            <person name="Clum A."/>
            <person name="Nolan M."/>
            <person name="Lipzen A."/>
            <person name="Salamov A."/>
            <person name="Henrissat B."/>
            <person name="Wiebenga A."/>
            <person name="De vries R.P."/>
            <person name="Grigoriev I.V."/>
            <person name="Mortensen U.H."/>
            <person name="Andersen M.R."/>
            <person name="Baker S.E."/>
        </authorList>
    </citation>
    <scope>NUCLEOTIDE SEQUENCE</scope>
    <source>
        <strain evidence="11">IBT 28561</strain>
    </source>
</reference>
<keyword evidence="6" id="KW-0788">Thiol protease</keyword>
<dbReference type="GO" id="GO:0006508">
    <property type="term" value="P:proteolysis"/>
    <property type="evidence" value="ECO:0007669"/>
    <property type="project" value="UniProtKB-KW"/>
</dbReference>
<organism evidence="11 12">
    <name type="scientific">Aspergillus campestris (strain IBT 28561)</name>
    <dbReference type="NCBI Taxonomy" id="1392248"/>
    <lineage>
        <taxon>Eukaryota</taxon>
        <taxon>Fungi</taxon>
        <taxon>Dikarya</taxon>
        <taxon>Ascomycota</taxon>
        <taxon>Pezizomycotina</taxon>
        <taxon>Eurotiomycetes</taxon>
        <taxon>Eurotiomycetidae</taxon>
        <taxon>Eurotiales</taxon>
        <taxon>Aspergillaceae</taxon>
        <taxon>Aspergillus</taxon>
        <taxon>Aspergillus subgen. Circumdati</taxon>
    </lineage>
</organism>
<gene>
    <name evidence="11" type="ORF">P168DRAFT_308280</name>
</gene>